<evidence type="ECO:0000256" key="7">
    <source>
        <dbReference type="ARBA" id="ARBA00023136"/>
    </source>
</evidence>
<keyword evidence="6" id="KW-0238">DNA-binding</keyword>
<feature type="transmembrane region" description="Helical" evidence="10">
    <location>
        <begin position="12"/>
        <end position="34"/>
    </location>
</feature>
<accession>A0A4Q9DGC5</accession>
<dbReference type="InterPro" id="IPR018062">
    <property type="entry name" value="HTH_AraC-typ_CS"/>
</dbReference>
<evidence type="ECO:0000256" key="8">
    <source>
        <dbReference type="ARBA" id="ARBA00023163"/>
    </source>
</evidence>
<dbReference type="InterPro" id="IPR009057">
    <property type="entry name" value="Homeodomain-like_sf"/>
</dbReference>
<dbReference type="Gene3D" id="1.10.10.60">
    <property type="entry name" value="Homeodomain-like"/>
    <property type="match status" value="2"/>
</dbReference>
<dbReference type="GO" id="GO:0043565">
    <property type="term" value="F:sequence-specific DNA binding"/>
    <property type="evidence" value="ECO:0007669"/>
    <property type="project" value="InterPro"/>
</dbReference>
<keyword evidence="8" id="KW-0804">Transcription</keyword>
<dbReference type="Pfam" id="PF12833">
    <property type="entry name" value="HTH_18"/>
    <property type="match status" value="1"/>
</dbReference>
<dbReference type="PROSITE" id="PS50887">
    <property type="entry name" value="GGDEF"/>
    <property type="match status" value="1"/>
</dbReference>
<organism evidence="13 14">
    <name type="scientific">Paenibacillus thalictri</name>
    <dbReference type="NCBI Taxonomy" id="2527873"/>
    <lineage>
        <taxon>Bacteria</taxon>
        <taxon>Bacillati</taxon>
        <taxon>Bacillota</taxon>
        <taxon>Bacilli</taxon>
        <taxon>Bacillales</taxon>
        <taxon>Paenibacillaceae</taxon>
        <taxon>Paenibacillus</taxon>
    </lineage>
</organism>
<dbReference type="PROSITE" id="PS01124">
    <property type="entry name" value="HTH_ARAC_FAMILY_2"/>
    <property type="match status" value="1"/>
</dbReference>
<dbReference type="Gene3D" id="3.30.450.20">
    <property type="entry name" value="PAS domain"/>
    <property type="match status" value="1"/>
</dbReference>
<keyword evidence="9" id="KW-0175">Coiled coil</keyword>
<dbReference type="RefSeq" id="WP_131017680.1">
    <property type="nucleotide sequence ID" value="NZ_SIRE01000030.1"/>
</dbReference>
<name>A0A4Q9DGC5_9BACL</name>
<dbReference type="PROSITE" id="PS00041">
    <property type="entry name" value="HTH_ARAC_FAMILY_1"/>
    <property type="match status" value="1"/>
</dbReference>
<evidence type="ECO:0000256" key="9">
    <source>
        <dbReference type="SAM" id="Coils"/>
    </source>
</evidence>
<keyword evidence="14" id="KW-1185">Reference proteome</keyword>
<dbReference type="PANTHER" id="PTHR43280:SF10">
    <property type="entry name" value="REGULATORY PROTEIN POCR"/>
    <property type="match status" value="1"/>
</dbReference>
<evidence type="ECO:0000256" key="2">
    <source>
        <dbReference type="ARBA" id="ARBA00022475"/>
    </source>
</evidence>
<evidence type="ECO:0000256" key="1">
    <source>
        <dbReference type="ARBA" id="ARBA00004651"/>
    </source>
</evidence>
<feature type="transmembrane region" description="Helical" evidence="10">
    <location>
        <begin position="277"/>
        <end position="299"/>
    </location>
</feature>
<evidence type="ECO:0000256" key="6">
    <source>
        <dbReference type="ARBA" id="ARBA00023125"/>
    </source>
</evidence>
<dbReference type="InterPro" id="IPR041522">
    <property type="entry name" value="CdaR_GGDEF"/>
</dbReference>
<evidence type="ECO:0000256" key="4">
    <source>
        <dbReference type="ARBA" id="ARBA00022989"/>
    </source>
</evidence>
<dbReference type="SUPFAM" id="SSF46689">
    <property type="entry name" value="Homeodomain-like"/>
    <property type="match status" value="2"/>
</dbReference>
<comment type="subcellular location">
    <subcellularLocation>
        <location evidence="1">Cell membrane</location>
        <topology evidence="1">Multi-pass membrane protein</topology>
    </subcellularLocation>
</comment>
<feature type="domain" description="HTH araC/xylS-type" evidence="11">
    <location>
        <begin position="644"/>
        <end position="742"/>
    </location>
</feature>
<keyword evidence="3 10" id="KW-0812">Transmembrane</keyword>
<dbReference type="Pfam" id="PF02743">
    <property type="entry name" value="dCache_1"/>
    <property type="match status" value="1"/>
</dbReference>
<dbReference type="InterPro" id="IPR033479">
    <property type="entry name" value="dCache_1"/>
</dbReference>
<evidence type="ECO:0000256" key="5">
    <source>
        <dbReference type="ARBA" id="ARBA00023015"/>
    </source>
</evidence>
<dbReference type="InterPro" id="IPR000160">
    <property type="entry name" value="GGDEF_dom"/>
</dbReference>
<evidence type="ECO:0000259" key="12">
    <source>
        <dbReference type="PROSITE" id="PS50887"/>
    </source>
</evidence>
<dbReference type="OrthoDB" id="9813413at2"/>
<proteinExistence type="predicted"/>
<keyword evidence="5" id="KW-0805">Transcription regulation</keyword>
<dbReference type="AlphaFoldDB" id="A0A4Q9DGC5"/>
<dbReference type="Proteomes" id="UP000293142">
    <property type="component" value="Unassembled WGS sequence"/>
</dbReference>
<dbReference type="SMART" id="SM00342">
    <property type="entry name" value="HTH_ARAC"/>
    <property type="match status" value="1"/>
</dbReference>
<dbReference type="PANTHER" id="PTHR43280">
    <property type="entry name" value="ARAC-FAMILY TRANSCRIPTIONAL REGULATOR"/>
    <property type="match status" value="1"/>
</dbReference>
<reference evidence="13 14" key="1">
    <citation type="submission" date="2019-02" db="EMBL/GenBank/DDBJ databases">
        <title>Paenibacillus sp. nov., isolated from surface-sterilized tissue of Thalictrum simplex L.</title>
        <authorList>
            <person name="Tuo L."/>
        </authorList>
    </citation>
    <scope>NUCLEOTIDE SEQUENCE [LARGE SCALE GENOMIC DNA]</scope>
    <source>
        <strain evidence="13 14">N2SHLJ1</strain>
    </source>
</reference>
<sequence>MGLFRSTYFIRLLAFSLILGVGPVLFLGIASYAVSSQAIQSQVNTANLQVLRQMQNSIEQIFELTDSTAIQFIDSSLVTDALQTNVTPNDFRMTSELSSGLTHIQATDLFREVSFYNLKYGWQLADSGRLTRSSNGFAEDEVVQTIKQSLAGSAWTHDSANIYLAKKRPINTPEPAGMIVVKIPLSQLSAFISKSHTGVHAIMDQSGKLITSGDPETGAWLESTFPSLVSGMNQGEGLIPYSIDGKKMTILYSKSDYNRWTYLTVISVSEITKQSRAIGWLTFWIGLALVLAAFAFSVFGSRKMYSPIRALYSTVSESLLPENGKMNELSVIGDRVQTMIVTQRQMELDLKKSHFQLRDLFAIKLFQGEYKAKDIEDRMEYLRMERIIHPYHVLVLQIDTLEGTGYEHHDFELLMYGVGNITFELFPPERTLIPVLLGSSQVTLISGASSDLEELKREVYELSAKLQEAIEHFLRMKVSIGVSSPYSELKDASKAYKEGLEALEYRIQLGGKAILFFEDVKPDRVRLEYPKQAETELLEAIRKLNAEEARHQLRLIVQQVISEVVMPEAYRLSLLRLFLELMDMIRENGLYEQMNLPDQQVLLSQLFSLPSAADMDNWFYGVLVEPAIGLLQEHMRDQYSTISGKVVHMIETELENDLTLEMCADRLGLNADYVGRVFRKEMGITFTEYLLGFRLQVAKKWLTETDMKIAEIAERLRYNSSASFIRYFRKMEGVTPGQFRQQLGKEE</sequence>
<evidence type="ECO:0000256" key="3">
    <source>
        <dbReference type="ARBA" id="ARBA00022692"/>
    </source>
</evidence>
<evidence type="ECO:0000256" key="10">
    <source>
        <dbReference type="SAM" id="Phobius"/>
    </source>
</evidence>
<protein>
    <submittedName>
        <fullName evidence="13">AraC family transcriptional regulator</fullName>
    </submittedName>
</protein>
<keyword evidence="2" id="KW-1003">Cell membrane</keyword>
<dbReference type="Pfam" id="PF17853">
    <property type="entry name" value="GGDEF_2"/>
    <property type="match status" value="1"/>
</dbReference>
<dbReference type="GO" id="GO:0005886">
    <property type="term" value="C:plasma membrane"/>
    <property type="evidence" value="ECO:0007669"/>
    <property type="project" value="UniProtKB-SubCell"/>
</dbReference>
<dbReference type="GO" id="GO:0003700">
    <property type="term" value="F:DNA-binding transcription factor activity"/>
    <property type="evidence" value="ECO:0007669"/>
    <property type="project" value="InterPro"/>
</dbReference>
<feature type="domain" description="GGDEF" evidence="12">
    <location>
        <begin position="389"/>
        <end position="519"/>
    </location>
</feature>
<gene>
    <name evidence="13" type="ORF">EYB31_32485</name>
</gene>
<dbReference type="InterPro" id="IPR018060">
    <property type="entry name" value="HTH_AraC"/>
</dbReference>
<keyword evidence="7 10" id="KW-0472">Membrane</keyword>
<comment type="caution">
    <text evidence="13">The sequence shown here is derived from an EMBL/GenBank/DDBJ whole genome shotgun (WGS) entry which is preliminary data.</text>
</comment>
<dbReference type="EMBL" id="SIRE01000030">
    <property type="protein sequence ID" value="TBL70742.1"/>
    <property type="molecule type" value="Genomic_DNA"/>
</dbReference>
<feature type="coiled-coil region" evidence="9">
    <location>
        <begin position="445"/>
        <end position="472"/>
    </location>
</feature>
<evidence type="ECO:0000313" key="13">
    <source>
        <dbReference type="EMBL" id="TBL70742.1"/>
    </source>
</evidence>
<evidence type="ECO:0000313" key="14">
    <source>
        <dbReference type="Proteomes" id="UP000293142"/>
    </source>
</evidence>
<evidence type="ECO:0000259" key="11">
    <source>
        <dbReference type="PROSITE" id="PS01124"/>
    </source>
</evidence>
<keyword evidence="4 10" id="KW-1133">Transmembrane helix</keyword>